<evidence type="ECO:0000256" key="2">
    <source>
        <dbReference type="SAM" id="Phobius"/>
    </source>
</evidence>
<reference evidence="3" key="1">
    <citation type="submission" date="2019-08" db="EMBL/GenBank/DDBJ databases">
        <title>The genome of the North American firefly Photinus pyralis.</title>
        <authorList>
            <consortium name="Photinus pyralis genome working group"/>
            <person name="Fallon T.R."/>
            <person name="Sander Lower S.E."/>
            <person name="Weng J.-K."/>
        </authorList>
    </citation>
    <scope>NUCLEOTIDE SEQUENCE</scope>
    <source>
        <strain evidence="3">TRF0915ILg1</strain>
        <tissue evidence="3">Whole body</tissue>
    </source>
</reference>
<keyword evidence="2" id="KW-0472">Membrane</keyword>
<protein>
    <submittedName>
        <fullName evidence="3">Uncharacterized protein</fullName>
    </submittedName>
</protein>
<proteinExistence type="predicted"/>
<dbReference type="EMBL" id="VTPC01001302">
    <property type="protein sequence ID" value="KAF2902432.1"/>
    <property type="molecule type" value="Genomic_DNA"/>
</dbReference>
<organism evidence="3 4">
    <name type="scientific">Ignelater luminosus</name>
    <name type="common">Cucubano</name>
    <name type="synonym">Pyrophorus luminosus</name>
    <dbReference type="NCBI Taxonomy" id="2038154"/>
    <lineage>
        <taxon>Eukaryota</taxon>
        <taxon>Metazoa</taxon>
        <taxon>Ecdysozoa</taxon>
        <taxon>Arthropoda</taxon>
        <taxon>Hexapoda</taxon>
        <taxon>Insecta</taxon>
        <taxon>Pterygota</taxon>
        <taxon>Neoptera</taxon>
        <taxon>Endopterygota</taxon>
        <taxon>Coleoptera</taxon>
        <taxon>Polyphaga</taxon>
        <taxon>Elateriformia</taxon>
        <taxon>Elateroidea</taxon>
        <taxon>Elateridae</taxon>
        <taxon>Agrypninae</taxon>
        <taxon>Pyrophorini</taxon>
        <taxon>Ignelater</taxon>
    </lineage>
</organism>
<feature type="transmembrane region" description="Helical" evidence="2">
    <location>
        <begin position="61"/>
        <end position="81"/>
    </location>
</feature>
<keyword evidence="4" id="KW-1185">Reference proteome</keyword>
<keyword evidence="2" id="KW-0812">Transmembrane</keyword>
<dbReference type="AlphaFoldDB" id="A0A8K0DF72"/>
<name>A0A8K0DF72_IGNLU</name>
<dbReference type="Proteomes" id="UP000801492">
    <property type="component" value="Unassembled WGS sequence"/>
</dbReference>
<keyword evidence="2" id="KW-1133">Transmembrane helix</keyword>
<evidence type="ECO:0000313" key="4">
    <source>
        <dbReference type="Proteomes" id="UP000801492"/>
    </source>
</evidence>
<accession>A0A8K0DF72</accession>
<evidence type="ECO:0000256" key="1">
    <source>
        <dbReference type="SAM" id="MobiDB-lite"/>
    </source>
</evidence>
<feature type="region of interest" description="Disordered" evidence="1">
    <location>
        <begin position="1"/>
        <end position="31"/>
    </location>
</feature>
<gene>
    <name evidence="3" type="ORF">ILUMI_03755</name>
</gene>
<evidence type="ECO:0000313" key="3">
    <source>
        <dbReference type="EMBL" id="KAF2902432.1"/>
    </source>
</evidence>
<comment type="caution">
    <text evidence="3">The sequence shown here is derived from an EMBL/GenBank/DDBJ whole genome shotgun (WGS) entry which is preliminary data.</text>
</comment>
<sequence length="134" mass="14713">MPAPRAITDNEEDTPGSCSSDEDLSKSEDRGKKSVCVISTMRNLQETAKVLRTQAWSRTKLKFASGRVAAILASLGAGFWWPTRVLYMPNSAAMTFSRVPYSGSSITTMLLDQKVVARGLNKHHVQPPRDDKSA</sequence>